<protein>
    <submittedName>
        <fullName evidence="8">Uncharacterized protein</fullName>
    </submittedName>
</protein>
<sequence length="73" mass="7614">MKSKFLRIVLIISMMILINGVAATNISEGVLDPCKQPGGPHPGCQDNKAPPVAAGPYDRGCNRITLCRGGHGG</sequence>
<comment type="similarity">
    <text evidence="2">Belongs to the plant rapid alkalinization factor (RALF) family.</text>
</comment>
<evidence type="ECO:0000256" key="7">
    <source>
        <dbReference type="SAM" id="SignalP"/>
    </source>
</evidence>
<name>A0A7N2MLQ4_QUELO</name>
<feature type="signal peptide" evidence="7">
    <location>
        <begin position="1"/>
        <end position="23"/>
    </location>
</feature>
<reference evidence="8 9" key="1">
    <citation type="journal article" date="2016" name="G3 (Bethesda)">
        <title>First Draft Assembly and Annotation of the Genome of a California Endemic Oak Quercus lobata Nee (Fagaceae).</title>
        <authorList>
            <person name="Sork V.L."/>
            <person name="Fitz-Gibbon S.T."/>
            <person name="Puiu D."/>
            <person name="Crepeau M."/>
            <person name="Gugger P.F."/>
            <person name="Sherman R."/>
            <person name="Stevens K."/>
            <person name="Langley C.H."/>
            <person name="Pellegrini M."/>
            <person name="Salzberg S.L."/>
        </authorList>
    </citation>
    <scope>NUCLEOTIDE SEQUENCE [LARGE SCALE GENOMIC DNA]</scope>
    <source>
        <strain evidence="8 9">cv. SW786</strain>
    </source>
</reference>
<evidence type="ECO:0000256" key="5">
    <source>
        <dbReference type="ARBA" id="ARBA00022729"/>
    </source>
</evidence>
<dbReference type="InterPro" id="IPR008801">
    <property type="entry name" value="RALF"/>
</dbReference>
<dbReference type="Proteomes" id="UP000594261">
    <property type="component" value="Chromosome 9"/>
</dbReference>
<keyword evidence="6" id="KW-1015">Disulfide bond</keyword>
<evidence type="ECO:0000256" key="4">
    <source>
        <dbReference type="ARBA" id="ARBA00022702"/>
    </source>
</evidence>
<dbReference type="EnsemblPlants" id="QL09p049447:mrna">
    <property type="protein sequence ID" value="QL09p049447:mrna:CDS:1"/>
    <property type="gene ID" value="QL09p049447"/>
</dbReference>
<dbReference type="AlphaFoldDB" id="A0A7N2MLQ4"/>
<accession>A0A7N2MLQ4</accession>
<keyword evidence="4" id="KW-0372">Hormone</keyword>
<keyword evidence="5 7" id="KW-0732">Signal</keyword>
<dbReference type="InParanoid" id="A0A7N2MLQ4"/>
<dbReference type="Gramene" id="QL09p049447:mrna">
    <property type="protein sequence ID" value="QL09p049447:mrna:CDS:1"/>
    <property type="gene ID" value="QL09p049447"/>
</dbReference>
<keyword evidence="9" id="KW-1185">Reference proteome</keyword>
<reference evidence="8" key="2">
    <citation type="submission" date="2021-01" db="UniProtKB">
        <authorList>
            <consortium name="EnsemblPlants"/>
        </authorList>
    </citation>
    <scope>IDENTIFICATION</scope>
</reference>
<dbReference type="GO" id="GO:0005576">
    <property type="term" value="C:extracellular region"/>
    <property type="evidence" value="ECO:0007669"/>
    <property type="project" value="UniProtKB-SubCell"/>
</dbReference>
<dbReference type="Pfam" id="PF05498">
    <property type="entry name" value="RALF"/>
    <property type="match status" value="1"/>
</dbReference>
<organism evidence="8 9">
    <name type="scientific">Quercus lobata</name>
    <name type="common">Valley oak</name>
    <dbReference type="NCBI Taxonomy" id="97700"/>
    <lineage>
        <taxon>Eukaryota</taxon>
        <taxon>Viridiplantae</taxon>
        <taxon>Streptophyta</taxon>
        <taxon>Embryophyta</taxon>
        <taxon>Tracheophyta</taxon>
        <taxon>Spermatophyta</taxon>
        <taxon>Magnoliopsida</taxon>
        <taxon>eudicotyledons</taxon>
        <taxon>Gunneridae</taxon>
        <taxon>Pentapetalae</taxon>
        <taxon>rosids</taxon>
        <taxon>fabids</taxon>
        <taxon>Fagales</taxon>
        <taxon>Fagaceae</taxon>
        <taxon>Quercus</taxon>
    </lineage>
</organism>
<keyword evidence="3" id="KW-0964">Secreted</keyword>
<evidence type="ECO:0000256" key="6">
    <source>
        <dbReference type="ARBA" id="ARBA00023157"/>
    </source>
</evidence>
<evidence type="ECO:0000256" key="3">
    <source>
        <dbReference type="ARBA" id="ARBA00022525"/>
    </source>
</evidence>
<dbReference type="GO" id="GO:0005179">
    <property type="term" value="F:hormone activity"/>
    <property type="evidence" value="ECO:0007669"/>
    <property type="project" value="UniProtKB-KW"/>
</dbReference>
<evidence type="ECO:0000313" key="8">
    <source>
        <dbReference type="EnsemblPlants" id="QL09p049447:mrna:CDS:1"/>
    </source>
</evidence>
<dbReference type="EMBL" id="LRBV02000009">
    <property type="status" value="NOT_ANNOTATED_CDS"/>
    <property type="molecule type" value="Genomic_DNA"/>
</dbReference>
<evidence type="ECO:0000256" key="1">
    <source>
        <dbReference type="ARBA" id="ARBA00004613"/>
    </source>
</evidence>
<dbReference type="GO" id="GO:0040008">
    <property type="term" value="P:regulation of growth"/>
    <property type="evidence" value="ECO:0007669"/>
    <property type="project" value="UniProtKB-ARBA"/>
</dbReference>
<evidence type="ECO:0000256" key="2">
    <source>
        <dbReference type="ARBA" id="ARBA00009178"/>
    </source>
</evidence>
<feature type="chain" id="PRO_5029677372" evidence="7">
    <location>
        <begin position="24"/>
        <end position="73"/>
    </location>
</feature>
<proteinExistence type="inferred from homology"/>
<evidence type="ECO:0000313" key="9">
    <source>
        <dbReference type="Proteomes" id="UP000594261"/>
    </source>
</evidence>
<comment type="subcellular location">
    <subcellularLocation>
        <location evidence="1">Secreted</location>
    </subcellularLocation>
</comment>